<evidence type="ECO:0000313" key="2">
    <source>
        <dbReference type="EMBL" id="RFA07793.1"/>
    </source>
</evidence>
<feature type="domain" description="HTH cro/C1-type" evidence="1">
    <location>
        <begin position="16"/>
        <end position="70"/>
    </location>
</feature>
<dbReference type="InterPro" id="IPR001387">
    <property type="entry name" value="Cro/C1-type_HTH"/>
</dbReference>
<dbReference type="CDD" id="cd00093">
    <property type="entry name" value="HTH_XRE"/>
    <property type="match status" value="1"/>
</dbReference>
<gene>
    <name evidence="2" type="ORF">B7R54_00130</name>
</gene>
<dbReference type="InterPro" id="IPR010982">
    <property type="entry name" value="Lambda_DNA-bd_dom_sf"/>
</dbReference>
<dbReference type="PROSITE" id="PS50943">
    <property type="entry name" value="HTH_CROC1"/>
    <property type="match status" value="1"/>
</dbReference>
<dbReference type="SMART" id="SM00530">
    <property type="entry name" value="HTH_XRE"/>
    <property type="match status" value="1"/>
</dbReference>
<dbReference type="SUPFAM" id="SSF47413">
    <property type="entry name" value="lambda repressor-like DNA-binding domains"/>
    <property type="match status" value="1"/>
</dbReference>
<sequence>MAEPHSEAARLVGERMRDTRQRLGLSQEDVAELAEMHVTNVGKIERGQTNPSLSTIVALAGAMNADPGQWVTGLTPDMIPGRTHKFTAADLIREQKRRQG</sequence>
<dbReference type="AlphaFoldDB" id="A0A3E0VE11"/>
<dbReference type="GO" id="GO:0003677">
    <property type="term" value="F:DNA binding"/>
    <property type="evidence" value="ECO:0007669"/>
    <property type="project" value="InterPro"/>
</dbReference>
<dbReference type="OrthoDB" id="4990661at2"/>
<dbReference type="Gene3D" id="1.10.260.40">
    <property type="entry name" value="lambda repressor-like DNA-binding domains"/>
    <property type="match status" value="1"/>
</dbReference>
<keyword evidence="3" id="KW-1185">Reference proteome</keyword>
<dbReference type="EMBL" id="NBWZ01000001">
    <property type="protein sequence ID" value="RFA07793.1"/>
    <property type="molecule type" value="Genomic_DNA"/>
</dbReference>
<accession>A0A3E0VE11</accession>
<name>A0A3E0VE11_9MICO</name>
<dbReference type="Proteomes" id="UP000256486">
    <property type="component" value="Unassembled WGS sequence"/>
</dbReference>
<proteinExistence type="predicted"/>
<evidence type="ECO:0000313" key="3">
    <source>
        <dbReference type="Proteomes" id="UP000256486"/>
    </source>
</evidence>
<reference evidence="2 3" key="1">
    <citation type="submission" date="2017-04" db="EMBL/GenBank/DDBJ databases">
        <title>Comparative genome analysis of Subtercola boreus.</title>
        <authorList>
            <person name="Cho Y.-J."/>
            <person name="Cho A."/>
            <person name="Kim O.-S."/>
            <person name="Lee J.-I."/>
        </authorList>
    </citation>
    <scope>NUCLEOTIDE SEQUENCE [LARGE SCALE GENOMIC DNA]</scope>
    <source>
        <strain evidence="2 3">K300</strain>
    </source>
</reference>
<dbReference type="Pfam" id="PF01381">
    <property type="entry name" value="HTH_3"/>
    <property type="match status" value="1"/>
</dbReference>
<comment type="caution">
    <text evidence="2">The sequence shown here is derived from an EMBL/GenBank/DDBJ whole genome shotgun (WGS) entry which is preliminary data.</text>
</comment>
<dbReference type="RefSeq" id="WP_116413214.1">
    <property type="nucleotide sequence ID" value="NZ_NBWZ01000001.1"/>
</dbReference>
<organism evidence="2 3">
    <name type="scientific">Subtercola boreus</name>
    <dbReference type="NCBI Taxonomy" id="120213"/>
    <lineage>
        <taxon>Bacteria</taxon>
        <taxon>Bacillati</taxon>
        <taxon>Actinomycetota</taxon>
        <taxon>Actinomycetes</taxon>
        <taxon>Micrococcales</taxon>
        <taxon>Microbacteriaceae</taxon>
        <taxon>Subtercola</taxon>
    </lineage>
</organism>
<protein>
    <recommendedName>
        <fullName evidence="1">HTH cro/C1-type domain-containing protein</fullName>
    </recommendedName>
</protein>
<evidence type="ECO:0000259" key="1">
    <source>
        <dbReference type="PROSITE" id="PS50943"/>
    </source>
</evidence>